<keyword evidence="3" id="KW-1185">Reference proteome</keyword>
<evidence type="ECO:0000313" key="3">
    <source>
        <dbReference type="Proteomes" id="UP000030744"/>
    </source>
</evidence>
<dbReference type="GeneID" id="25376856"/>
<reference evidence="2" key="1">
    <citation type="submission" date="2013-10" db="EMBL/GenBank/DDBJ databases">
        <title>Genomic analysis of the causative agents of coccidiosis in chickens.</title>
        <authorList>
            <person name="Reid A.J."/>
            <person name="Blake D."/>
            <person name="Billington K."/>
            <person name="Browne H."/>
            <person name="Dunn M."/>
            <person name="Hung S."/>
            <person name="Kawahara F."/>
            <person name="Miranda-Saavedra D."/>
            <person name="Mourier T."/>
            <person name="Nagra H."/>
            <person name="Otto T.D."/>
            <person name="Rawlings N."/>
            <person name="Sanchez A."/>
            <person name="Sanders M."/>
            <person name="Subramaniam C."/>
            <person name="Tay Y."/>
            <person name="Dear P."/>
            <person name="Doerig C."/>
            <person name="Gruber A."/>
            <person name="Parkinson J."/>
            <person name="Shirley M."/>
            <person name="Wan K.L."/>
            <person name="Berriman M."/>
            <person name="Tomley F."/>
            <person name="Pain A."/>
        </authorList>
    </citation>
    <scope>NUCLEOTIDE SEQUENCE [LARGE SCALE GENOMIC DNA]</scope>
    <source>
        <strain evidence="2">Houghton</strain>
    </source>
</reference>
<name>U6KDC9_9EIME</name>
<dbReference type="AlphaFoldDB" id="U6KDC9"/>
<dbReference type="VEuPathDB" id="ToxoDB:EMH_0019450"/>
<feature type="compositionally biased region" description="Low complexity" evidence="1">
    <location>
        <begin position="1"/>
        <end position="16"/>
    </location>
</feature>
<sequence>MPSISGSESDSPSVDSTQQPTPPHVDTGIDSPIESALPEADEPLSKDVLVADEPQQRPSADDSIGLQPAVLGGASETPMVPIPQRSPPAPDPNVDPHVDSVLSRVEYSTSEDVWIPDAEPLHPTPGSSSISMPLAWGGDPELSDGNPIAGKIEYGLPSMTPTLPGAPKRVIVGRNLGEPSPADMSGHQMQRRSPVGAESAYSGPLTCQATKCSDDHLSVLNPRTVGPPPMQQRWAFEMSSDRIFS</sequence>
<reference evidence="2" key="2">
    <citation type="submission" date="2013-10" db="EMBL/GenBank/DDBJ databases">
        <authorList>
            <person name="Aslett M."/>
        </authorList>
    </citation>
    <scope>NUCLEOTIDE SEQUENCE [LARGE SCALE GENOMIC DNA]</scope>
    <source>
        <strain evidence="2">Houghton</strain>
    </source>
</reference>
<protein>
    <submittedName>
        <fullName evidence="2">Uncharacterized protein</fullName>
    </submittedName>
</protein>
<evidence type="ECO:0000313" key="2">
    <source>
        <dbReference type="EMBL" id="CDJ34257.1"/>
    </source>
</evidence>
<dbReference type="EMBL" id="HG686325">
    <property type="protein sequence ID" value="CDJ34257.1"/>
    <property type="molecule type" value="Genomic_DNA"/>
</dbReference>
<proteinExistence type="predicted"/>
<feature type="region of interest" description="Disordered" evidence="1">
    <location>
        <begin position="1"/>
        <end position="97"/>
    </location>
</feature>
<evidence type="ECO:0000256" key="1">
    <source>
        <dbReference type="SAM" id="MobiDB-lite"/>
    </source>
</evidence>
<dbReference type="Proteomes" id="UP000030744">
    <property type="component" value="Unassembled WGS sequence"/>
</dbReference>
<feature type="compositionally biased region" description="Pro residues" evidence="1">
    <location>
        <begin position="80"/>
        <end position="93"/>
    </location>
</feature>
<gene>
    <name evidence="2" type="ORF">EMH_0019450</name>
</gene>
<accession>U6KDC9</accession>
<dbReference type="RefSeq" id="XP_013356820.1">
    <property type="nucleotide sequence ID" value="XM_013501366.1"/>
</dbReference>
<organism evidence="2 3">
    <name type="scientific">Eimeria mitis</name>
    <dbReference type="NCBI Taxonomy" id="44415"/>
    <lineage>
        <taxon>Eukaryota</taxon>
        <taxon>Sar</taxon>
        <taxon>Alveolata</taxon>
        <taxon>Apicomplexa</taxon>
        <taxon>Conoidasida</taxon>
        <taxon>Coccidia</taxon>
        <taxon>Eucoccidiorida</taxon>
        <taxon>Eimeriorina</taxon>
        <taxon>Eimeriidae</taxon>
        <taxon>Eimeria</taxon>
    </lineage>
</organism>